<feature type="compositionally biased region" description="Polar residues" evidence="3">
    <location>
        <begin position="35"/>
        <end position="61"/>
    </location>
</feature>
<feature type="compositionally biased region" description="Pro residues" evidence="3">
    <location>
        <begin position="93"/>
        <end position="104"/>
    </location>
</feature>
<evidence type="ECO:0000313" key="6">
    <source>
        <dbReference type="Proteomes" id="UP001642406"/>
    </source>
</evidence>
<protein>
    <recommendedName>
        <fullName evidence="4">Zn(2)-C6 fungal-type domain-containing protein</fullName>
    </recommendedName>
</protein>
<feature type="compositionally biased region" description="Basic residues" evidence="3">
    <location>
        <begin position="233"/>
        <end position="243"/>
    </location>
</feature>
<dbReference type="Pfam" id="PF00172">
    <property type="entry name" value="Zn_clus"/>
    <property type="match status" value="1"/>
</dbReference>
<dbReference type="PROSITE" id="PS00463">
    <property type="entry name" value="ZN2_CY6_FUNGAL_1"/>
    <property type="match status" value="1"/>
</dbReference>
<dbReference type="CDD" id="cd12148">
    <property type="entry name" value="fungal_TF_MHR"/>
    <property type="match status" value="1"/>
</dbReference>
<evidence type="ECO:0000313" key="5">
    <source>
        <dbReference type="EMBL" id="CAK7237589.1"/>
    </source>
</evidence>
<feature type="region of interest" description="Disordered" evidence="3">
    <location>
        <begin position="233"/>
        <end position="261"/>
    </location>
</feature>
<comment type="caution">
    <text evidence="5">The sequence shown here is derived from an EMBL/GenBank/DDBJ whole genome shotgun (WGS) entry which is preliminary data.</text>
</comment>
<dbReference type="InterPro" id="IPR007219">
    <property type="entry name" value="XnlR_reg_dom"/>
</dbReference>
<gene>
    <name evidence="5" type="ORF">SBRCBS47491_010032</name>
</gene>
<proteinExistence type="predicted"/>
<dbReference type="Gene3D" id="4.10.240.10">
    <property type="entry name" value="Zn(2)-C6 fungal-type DNA-binding domain"/>
    <property type="match status" value="1"/>
</dbReference>
<dbReference type="PANTHER" id="PTHR47431">
    <property type="entry name" value="ZN(II)2CYS6 TRANSCRIPTION FACTOR (EUROFUNG)-RELATED"/>
    <property type="match status" value="1"/>
</dbReference>
<evidence type="ECO:0000259" key="4">
    <source>
        <dbReference type="PROSITE" id="PS50048"/>
    </source>
</evidence>
<sequence length="822" mass="88684">MNNIPFDTPSLIEGGAPMLNGMPGGTHAGDLGTLGNHNGSAQHHLQGQAMAQQHAVTQAPQMQPHPAQSLQASQLQAQQLQTQSLSSQSFPAPTYPGHPPPQLQQPPQQQQQQQPQQPPSTATMAGPASATSTVTPTQSVFDDANIAGSINGSISGSINGSINGSITSPGETSPVTAAPDNRSPATQQPFTAVPTACLGCRSKHLKCDGQVPCSRCQQSEMECVYIASRRGYKGPRKPNKRLRSSSPPASTTLASGMPSSGAPDNCPMLLGAVPHTTTSMSSDLTTVSAAYAHPMSGHTTGVGPVTTGYTTASALRTLPAGTVAFSGAPISTGAGSPASLCSTPAAPMSHMHLYRNPFAGNSNNMVMAATMPPVASIADRCFDAFYHFFFSGHPFVLPKDVLLSIAKDTTSNIGHLIAAMRYIGSLYIDAGPARAMFFDEAIRLAYLPSCPQDGFLVQTLIMLIVGLDGSCEQERARQLLADVERIAIDIGLHQRDFAAANGRGNPIVEESWRRTWWDLFVVDGMVAGVHRVTNFFLFDIRADVALPCEEAQYLAGNIPSPAYIEDLEDQVFTGDDREFSSFAYRIASARILGRMMRCPPILFPNDENLEKIESLLSNWRIHLPVSKRDDLNKHCQLDEMMFQAHFINHACTILLHQPHSQLDSSPTRTVTSCAPHSHVPSGDAFNTHTRHTITAACEISKMVTQAVPLLSHTHFFTCVITLSSIVHLSKWALYFIQDEEDLRQQIRLNIGALNRLSEVWKAANTASGQVKGVAQEIYRAKKAQQINPAFWVGFTQDEMISSLNTDEGIMNDFESILPVASQ</sequence>
<reference evidence="5 6" key="1">
    <citation type="submission" date="2024-01" db="EMBL/GenBank/DDBJ databases">
        <authorList>
            <person name="Allen C."/>
            <person name="Tagirdzhanova G."/>
        </authorList>
    </citation>
    <scope>NUCLEOTIDE SEQUENCE [LARGE SCALE GENOMIC DNA]</scope>
</reference>
<evidence type="ECO:0000256" key="3">
    <source>
        <dbReference type="SAM" id="MobiDB-lite"/>
    </source>
</evidence>
<feature type="compositionally biased region" description="Low complexity" evidence="3">
    <location>
        <begin position="105"/>
        <end position="115"/>
    </location>
</feature>
<dbReference type="Pfam" id="PF04082">
    <property type="entry name" value="Fungal_trans"/>
    <property type="match status" value="1"/>
</dbReference>
<keyword evidence="6" id="KW-1185">Reference proteome</keyword>
<name>A0ABP0CZK5_9PEZI</name>
<feature type="compositionally biased region" description="Low complexity" evidence="3">
    <location>
        <begin position="244"/>
        <end position="255"/>
    </location>
</feature>
<dbReference type="SUPFAM" id="SSF57701">
    <property type="entry name" value="Zn2/Cys6 DNA-binding domain"/>
    <property type="match status" value="1"/>
</dbReference>
<accession>A0ABP0CZK5</accession>
<evidence type="ECO:0000256" key="1">
    <source>
        <dbReference type="ARBA" id="ARBA00022723"/>
    </source>
</evidence>
<feature type="region of interest" description="Disordered" evidence="3">
    <location>
        <begin position="161"/>
        <end position="188"/>
    </location>
</feature>
<feature type="region of interest" description="Disordered" evidence="3">
    <location>
        <begin position="1"/>
        <end position="135"/>
    </location>
</feature>
<organism evidence="5 6">
    <name type="scientific">Sporothrix bragantina</name>
    <dbReference type="NCBI Taxonomy" id="671064"/>
    <lineage>
        <taxon>Eukaryota</taxon>
        <taxon>Fungi</taxon>
        <taxon>Dikarya</taxon>
        <taxon>Ascomycota</taxon>
        <taxon>Pezizomycotina</taxon>
        <taxon>Sordariomycetes</taxon>
        <taxon>Sordariomycetidae</taxon>
        <taxon>Ophiostomatales</taxon>
        <taxon>Ophiostomataceae</taxon>
        <taxon>Sporothrix</taxon>
    </lineage>
</organism>
<dbReference type="InterPro" id="IPR036864">
    <property type="entry name" value="Zn2-C6_fun-type_DNA-bd_sf"/>
</dbReference>
<evidence type="ECO:0000256" key="2">
    <source>
        <dbReference type="ARBA" id="ARBA00023242"/>
    </source>
</evidence>
<dbReference type="PANTHER" id="PTHR47431:SF1">
    <property type="entry name" value="ZN(II)2CYS6 TRANSCRIPTION FACTOR (EUROFUNG)"/>
    <property type="match status" value="1"/>
</dbReference>
<dbReference type="SMART" id="SM00066">
    <property type="entry name" value="GAL4"/>
    <property type="match status" value="1"/>
</dbReference>
<dbReference type="Proteomes" id="UP001642406">
    <property type="component" value="Unassembled WGS sequence"/>
</dbReference>
<dbReference type="CDD" id="cd00067">
    <property type="entry name" value="GAL4"/>
    <property type="match status" value="1"/>
</dbReference>
<keyword evidence="1" id="KW-0479">Metal-binding</keyword>
<dbReference type="PROSITE" id="PS50048">
    <property type="entry name" value="ZN2_CY6_FUNGAL_2"/>
    <property type="match status" value="1"/>
</dbReference>
<dbReference type="InterPro" id="IPR001138">
    <property type="entry name" value="Zn2Cys6_DnaBD"/>
</dbReference>
<feature type="compositionally biased region" description="Low complexity" evidence="3">
    <location>
        <begin position="67"/>
        <end position="89"/>
    </location>
</feature>
<dbReference type="EMBL" id="CAWUHC010000193">
    <property type="protein sequence ID" value="CAK7237589.1"/>
    <property type="molecule type" value="Genomic_DNA"/>
</dbReference>
<keyword evidence="2" id="KW-0539">Nucleus</keyword>
<feature type="domain" description="Zn(2)-C6 fungal-type" evidence="4">
    <location>
        <begin position="196"/>
        <end position="225"/>
    </location>
</feature>